<evidence type="ECO:0000313" key="4">
    <source>
        <dbReference type="Proteomes" id="UP000244903"/>
    </source>
</evidence>
<name>A0AAD0JVX1_9ACTN</name>
<dbReference type="Gene3D" id="3.40.50.2300">
    <property type="match status" value="1"/>
</dbReference>
<dbReference type="KEGG" id="dpc:A6048_15740"/>
<dbReference type="InterPro" id="IPR036196">
    <property type="entry name" value="Ptyr_pPase_sf"/>
</dbReference>
<dbReference type="GO" id="GO:0016740">
    <property type="term" value="F:transferase activity"/>
    <property type="evidence" value="ECO:0007669"/>
    <property type="project" value="UniProtKB-KW"/>
</dbReference>
<dbReference type="Pfam" id="PF01451">
    <property type="entry name" value="LMWPc"/>
    <property type="match status" value="1"/>
</dbReference>
<evidence type="ECO:0000259" key="2">
    <source>
        <dbReference type="SMART" id="SM00226"/>
    </source>
</evidence>
<gene>
    <name evidence="3" type="ORF">A6048_15740</name>
</gene>
<dbReference type="PANTHER" id="PTHR43428">
    <property type="entry name" value="ARSENATE REDUCTASE"/>
    <property type="match status" value="1"/>
</dbReference>
<evidence type="ECO:0000256" key="1">
    <source>
        <dbReference type="ARBA" id="ARBA00022849"/>
    </source>
</evidence>
<keyword evidence="1" id="KW-0059">Arsenical resistance</keyword>
<dbReference type="Proteomes" id="UP000244903">
    <property type="component" value="Chromosome"/>
</dbReference>
<dbReference type="RefSeq" id="WP_107746813.1">
    <property type="nucleotide sequence ID" value="NZ_CP015453.1"/>
</dbReference>
<dbReference type="InterPro" id="IPR023485">
    <property type="entry name" value="Ptyr_pPase"/>
</dbReference>
<feature type="domain" description="Phosphotyrosine protein phosphatase I" evidence="2">
    <location>
        <begin position="7"/>
        <end position="139"/>
    </location>
</feature>
<dbReference type="GO" id="GO:0046685">
    <property type="term" value="P:response to arsenic-containing substance"/>
    <property type="evidence" value="ECO:0007669"/>
    <property type="project" value="UniProtKB-KW"/>
</dbReference>
<keyword evidence="4" id="KW-1185">Reference proteome</keyword>
<proteinExistence type="predicted"/>
<reference evidence="3 4" key="1">
    <citation type="submission" date="2016-04" db="EMBL/GenBank/DDBJ databases">
        <title>Complete genome sequence of the haloalkaliphilic hydrocarbon-degrading bacterium Dietzia psychralcaliphila ILA-1T, isolated from a drain of a fish product-processing plant.</title>
        <authorList>
            <person name="Zhao J."/>
            <person name="Hu B."/>
            <person name="Geng S."/>
            <person name="Nie Y."/>
            <person name="Tang Y."/>
        </authorList>
    </citation>
    <scope>NUCLEOTIDE SEQUENCE [LARGE SCALE GENOMIC DNA]</scope>
    <source>
        <strain evidence="3 4">ILA-1</strain>
    </source>
</reference>
<dbReference type="AlphaFoldDB" id="A0AAD0JVX1"/>
<protein>
    <submittedName>
        <fullName evidence="3">Arsenate-mycothiol transferase</fullName>
    </submittedName>
</protein>
<dbReference type="SUPFAM" id="SSF52788">
    <property type="entry name" value="Phosphotyrosine protein phosphatases I"/>
    <property type="match status" value="1"/>
</dbReference>
<sequence>MTQYHRPTVLFVCKSNRGKSQMAEALLRHAAGDAVEVFSAGTEPALGKSPNAESVAALAEIGADMSGGTAAAVDHDVMRRADRVVVLGTAARLDPVDGMSAAIDVWDTDEPSERGIDGAERMALIRDDIDARVRRLWAELSGQAGLPVQGTGPAD</sequence>
<evidence type="ECO:0000313" key="3">
    <source>
        <dbReference type="EMBL" id="AWH96696.1"/>
    </source>
</evidence>
<organism evidence="3 4">
    <name type="scientific">Dietzia psychralcaliphila</name>
    <dbReference type="NCBI Taxonomy" id="139021"/>
    <lineage>
        <taxon>Bacteria</taxon>
        <taxon>Bacillati</taxon>
        <taxon>Actinomycetota</taxon>
        <taxon>Actinomycetes</taxon>
        <taxon>Mycobacteriales</taxon>
        <taxon>Dietziaceae</taxon>
        <taxon>Dietzia</taxon>
    </lineage>
</organism>
<dbReference type="EMBL" id="CP015453">
    <property type="protein sequence ID" value="AWH96696.1"/>
    <property type="molecule type" value="Genomic_DNA"/>
</dbReference>
<dbReference type="SMART" id="SM00226">
    <property type="entry name" value="LMWPc"/>
    <property type="match status" value="1"/>
</dbReference>
<keyword evidence="3" id="KW-0808">Transferase</keyword>
<accession>A0AAD0JVX1</accession>
<dbReference type="PANTHER" id="PTHR43428:SF1">
    <property type="entry name" value="ARSENATE REDUCTASE"/>
    <property type="match status" value="1"/>
</dbReference>